<keyword evidence="2" id="KW-1185">Reference proteome</keyword>
<name>A0ABR3LX30_9TELE</name>
<proteinExistence type="predicted"/>
<gene>
    <name evidence="1" type="ORF">QQF64_010680</name>
</gene>
<dbReference type="EMBL" id="JAYMGO010000017">
    <property type="protein sequence ID" value="KAL1257436.1"/>
    <property type="molecule type" value="Genomic_DNA"/>
</dbReference>
<reference evidence="1 2" key="1">
    <citation type="submission" date="2023-09" db="EMBL/GenBank/DDBJ databases">
        <authorList>
            <person name="Wang M."/>
        </authorList>
    </citation>
    <scope>NUCLEOTIDE SEQUENCE [LARGE SCALE GENOMIC DNA]</scope>
    <source>
        <strain evidence="1">GT-2023</strain>
        <tissue evidence="1">Liver</tissue>
    </source>
</reference>
<accession>A0ABR3LX30</accession>
<comment type="caution">
    <text evidence="1">The sequence shown here is derived from an EMBL/GenBank/DDBJ whole genome shotgun (WGS) entry which is preliminary data.</text>
</comment>
<evidence type="ECO:0000313" key="2">
    <source>
        <dbReference type="Proteomes" id="UP001558613"/>
    </source>
</evidence>
<dbReference type="Proteomes" id="UP001558613">
    <property type="component" value="Unassembled WGS sequence"/>
</dbReference>
<sequence length="93" mass="10425">MGKGTCRKSIKRGWDRNRKEDVWTLILTAPIHCRGSTDFKHVLELFLSFPSTASIARSFPPIQHAPLRNQPINWTARAVPSATSPSASLRLDL</sequence>
<evidence type="ECO:0000313" key="1">
    <source>
        <dbReference type="EMBL" id="KAL1257436.1"/>
    </source>
</evidence>
<protein>
    <submittedName>
        <fullName evidence="1">Uncharacterized protein</fullName>
    </submittedName>
</protein>
<organism evidence="1 2">
    <name type="scientific">Cirrhinus molitorella</name>
    <name type="common">mud carp</name>
    <dbReference type="NCBI Taxonomy" id="172907"/>
    <lineage>
        <taxon>Eukaryota</taxon>
        <taxon>Metazoa</taxon>
        <taxon>Chordata</taxon>
        <taxon>Craniata</taxon>
        <taxon>Vertebrata</taxon>
        <taxon>Euteleostomi</taxon>
        <taxon>Actinopterygii</taxon>
        <taxon>Neopterygii</taxon>
        <taxon>Teleostei</taxon>
        <taxon>Ostariophysi</taxon>
        <taxon>Cypriniformes</taxon>
        <taxon>Cyprinidae</taxon>
        <taxon>Labeoninae</taxon>
        <taxon>Labeonini</taxon>
        <taxon>Cirrhinus</taxon>
    </lineage>
</organism>